<dbReference type="HOGENOM" id="CLU_2032945_0_0_2"/>
<dbReference type="STRING" id="178306.PAE2062"/>
<gene>
    <name evidence="2" type="ordered locus">PAE2062</name>
</gene>
<proteinExistence type="predicted"/>
<dbReference type="GeneID" id="68225679"/>
<evidence type="ECO:0000313" key="2">
    <source>
        <dbReference type="EMBL" id="AAL63920.1"/>
    </source>
</evidence>
<dbReference type="InParanoid" id="Q8ZVY4"/>
<accession>Q8ZVY4</accession>
<feature type="compositionally biased region" description="Low complexity" evidence="1">
    <location>
        <begin position="38"/>
        <end position="60"/>
    </location>
</feature>
<name>Q8ZVY4_PYRAE</name>
<dbReference type="EnsemblBacteria" id="AAL63920">
    <property type="protein sequence ID" value="AAL63920"/>
    <property type="gene ID" value="PAE2062"/>
</dbReference>
<feature type="compositionally biased region" description="Polar residues" evidence="1">
    <location>
        <begin position="69"/>
        <end position="79"/>
    </location>
</feature>
<evidence type="ECO:0000256" key="1">
    <source>
        <dbReference type="SAM" id="MobiDB-lite"/>
    </source>
</evidence>
<evidence type="ECO:0000313" key="3">
    <source>
        <dbReference type="Proteomes" id="UP000002439"/>
    </source>
</evidence>
<protein>
    <submittedName>
        <fullName evidence="2">Conserved within P. aerophilum, part 1, authentic frameshift</fullName>
    </submittedName>
</protein>
<dbReference type="EMBL" id="AE009441">
    <property type="protein sequence ID" value="AAL63920.1"/>
    <property type="molecule type" value="Genomic_DNA"/>
</dbReference>
<keyword evidence="3" id="KW-1185">Reference proteome</keyword>
<dbReference type="Proteomes" id="UP000002439">
    <property type="component" value="Chromosome"/>
</dbReference>
<dbReference type="AlphaFoldDB" id="Q8ZVY4"/>
<dbReference type="RefSeq" id="WP_011008390.1">
    <property type="nucleotide sequence ID" value="NC_003364.1"/>
</dbReference>
<sequence length="121" mass="12397">MRPALFLTVVLVAVLAAFALWVGASPQARGPATGYVEQSQASASSTAQQQPSTTASSPPAVEAGRASEPGQSLTETVSPGASAKGSEGNKSKARAWGPPTLMNLEIAVYGFEKIYAAYRAV</sequence>
<organism evidence="2 3">
    <name type="scientific">Pyrobaculum aerophilum (strain ATCC 51768 / DSM 7523 / JCM 9630 / CIP 104966 / NBRC 100827 / IM2)</name>
    <dbReference type="NCBI Taxonomy" id="178306"/>
    <lineage>
        <taxon>Archaea</taxon>
        <taxon>Thermoproteota</taxon>
        <taxon>Thermoprotei</taxon>
        <taxon>Thermoproteales</taxon>
        <taxon>Thermoproteaceae</taxon>
        <taxon>Pyrobaculum</taxon>
    </lineage>
</organism>
<dbReference type="PATRIC" id="fig|178306.9.peg.1524"/>
<dbReference type="eggNOG" id="arCOG09791">
    <property type="taxonomic scope" value="Archaea"/>
</dbReference>
<dbReference type="KEGG" id="pai:PAE2062"/>
<feature type="region of interest" description="Disordered" evidence="1">
    <location>
        <begin position="28"/>
        <end position="96"/>
    </location>
</feature>
<reference evidence="2 3" key="1">
    <citation type="journal article" date="2002" name="Proc. Natl. Acad. Sci. U.S.A.">
        <title>Genome sequence of the hyperthermophilic crenarchaeon Pyrobaculum aerophilum.</title>
        <authorList>
            <person name="Fitz-Gibbon S.T."/>
            <person name="Ladner H."/>
            <person name="Kim U.J."/>
            <person name="Stetter K.O."/>
            <person name="Simon M.I."/>
            <person name="Miller J.H."/>
        </authorList>
    </citation>
    <scope>NUCLEOTIDE SEQUENCE [LARGE SCALE GENOMIC DNA]</scope>
    <source>
        <strain evidence="3">ATCC 51768 / DSM 7523 / JCM 9630 / CIP 104966 / NBRC 100827 / IM2</strain>
    </source>
</reference>